<protein>
    <submittedName>
        <fullName evidence="1">Uncharacterized protein</fullName>
    </submittedName>
</protein>
<reference evidence="2" key="1">
    <citation type="journal article" date="2016" name="Nat. Biotechnol.">
        <title>Sequencing wild and cultivated cassava and related species reveals extensive interspecific hybridization and genetic diversity.</title>
        <authorList>
            <person name="Bredeson J.V."/>
            <person name="Lyons J.B."/>
            <person name="Prochnik S.E."/>
            <person name="Wu G.A."/>
            <person name="Ha C.M."/>
            <person name="Edsinger-Gonzales E."/>
            <person name="Grimwood J."/>
            <person name="Schmutz J."/>
            <person name="Rabbi I.Y."/>
            <person name="Egesi C."/>
            <person name="Nauluvula P."/>
            <person name="Lebot V."/>
            <person name="Ndunguru J."/>
            <person name="Mkamilo G."/>
            <person name="Bart R.S."/>
            <person name="Setter T.L."/>
            <person name="Gleadow R.M."/>
            <person name="Kulakow P."/>
            <person name="Ferguson M.E."/>
            <person name="Rounsley S."/>
            <person name="Rokhsar D.S."/>
        </authorList>
    </citation>
    <scope>NUCLEOTIDE SEQUENCE [LARGE SCALE GENOMIC DNA]</scope>
    <source>
        <strain evidence="2">cv. AM560-2</strain>
    </source>
</reference>
<proteinExistence type="predicted"/>
<accession>A0ACB7IDX3</accession>
<organism evidence="1 2">
    <name type="scientific">Manihot esculenta</name>
    <name type="common">Cassava</name>
    <name type="synonym">Jatropha manihot</name>
    <dbReference type="NCBI Taxonomy" id="3983"/>
    <lineage>
        <taxon>Eukaryota</taxon>
        <taxon>Viridiplantae</taxon>
        <taxon>Streptophyta</taxon>
        <taxon>Embryophyta</taxon>
        <taxon>Tracheophyta</taxon>
        <taxon>Spermatophyta</taxon>
        <taxon>Magnoliopsida</taxon>
        <taxon>eudicotyledons</taxon>
        <taxon>Gunneridae</taxon>
        <taxon>Pentapetalae</taxon>
        <taxon>rosids</taxon>
        <taxon>fabids</taxon>
        <taxon>Malpighiales</taxon>
        <taxon>Euphorbiaceae</taxon>
        <taxon>Crotonoideae</taxon>
        <taxon>Manihoteae</taxon>
        <taxon>Manihot</taxon>
    </lineage>
</organism>
<evidence type="ECO:0000313" key="2">
    <source>
        <dbReference type="Proteomes" id="UP000091857"/>
    </source>
</evidence>
<sequence>MKGQTNRERNMKMMRSTTTQKEMDGAVDLLNHPGSSRNPLCFEVSQIYPKNRIIKLTTEIGFGKRQRRNKLKNCNGLRKLRSTQIVKGQYPSHLNNRNWEGY</sequence>
<name>A0ACB7IDX3_MANES</name>
<dbReference type="Proteomes" id="UP000091857">
    <property type="component" value="Chromosome 1"/>
</dbReference>
<dbReference type="EMBL" id="CM004387">
    <property type="protein sequence ID" value="KAG8663067.1"/>
    <property type="molecule type" value="Genomic_DNA"/>
</dbReference>
<comment type="caution">
    <text evidence="1">The sequence shown here is derived from an EMBL/GenBank/DDBJ whole genome shotgun (WGS) entry which is preliminary data.</text>
</comment>
<keyword evidence="2" id="KW-1185">Reference proteome</keyword>
<gene>
    <name evidence="1" type="ORF">MANES_01G174850v8</name>
</gene>
<evidence type="ECO:0000313" key="1">
    <source>
        <dbReference type="EMBL" id="KAG8663067.1"/>
    </source>
</evidence>